<accession>A0A816HN12</accession>
<name>A0A816HN12_ADIRI</name>
<comment type="caution">
    <text evidence="1">The sequence shown here is derived from an EMBL/GenBank/DDBJ whole genome shotgun (WGS) entry which is preliminary data.</text>
</comment>
<dbReference type="Proteomes" id="UP000663828">
    <property type="component" value="Unassembled WGS sequence"/>
</dbReference>
<organism evidence="1 2">
    <name type="scientific">Adineta ricciae</name>
    <name type="common">Rotifer</name>
    <dbReference type="NCBI Taxonomy" id="249248"/>
    <lineage>
        <taxon>Eukaryota</taxon>
        <taxon>Metazoa</taxon>
        <taxon>Spiralia</taxon>
        <taxon>Gnathifera</taxon>
        <taxon>Rotifera</taxon>
        <taxon>Eurotatoria</taxon>
        <taxon>Bdelloidea</taxon>
        <taxon>Adinetida</taxon>
        <taxon>Adinetidae</taxon>
        <taxon>Adineta</taxon>
    </lineage>
</organism>
<gene>
    <name evidence="1" type="ORF">XAT740_LOCUS62587</name>
</gene>
<dbReference type="EMBL" id="CAJNOR010017842">
    <property type="protein sequence ID" value="CAF1687852.1"/>
    <property type="molecule type" value="Genomic_DNA"/>
</dbReference>
<evidence type="ECO:0000313" key="1">
    <source>
        <dbReference type="EMBL" id="CAF1687852.1"/>
    </source>
</evidence>
<protein>
    <submittedName>
        <fullName evidence="1">Uncharacterized protein</fullName>
    </submittedName>
</protein>
<evidence type="ECO:0000313" key="2">
    <source>
        <dbReference type="Proteomes" id="UP000663828"/>
    </source>
</evidence>
<proteinExistence type="predicted"/>
<dbReference type="AlphaFoldDB" id="A0A816HN12"/>
<keyword evidence="2" id="KW-1185">Reference proteome</keyword>
<reference evidence="1" key="1">
    <citation type="submission" date="2021-02" db="EMBL/GenBank/DDBJ databases">
        <authorList>
            <person name="Nowell W R."/>
        </authorList>
    </citation>
    <scope>NUCLEOTIDE SEQUENCE</scope>
</reference>
<sequence>MSFEIKVVTFTSGDKQLKYKYSANFEISVIDSTIRRYFNLRKDDYYLDDTSDHSLINLELLKYLSSEGKVLIKLGNDFDSFANIYSSSTHLLSDIEQIPLLNNKESLSFSTNNKKIFFDLSSESSTSKNDHKRNNVH</sequence>